<name>A0A221KET5_VITFI</name>
<dbReference type="AlphaFoldDB" id="A0A221KET5"/>
<evidence type="ECO:0000256" key="1">
    <source>
        <dbReference type="SAM" id="MobiDB-lite"/>
    </source>
</evidence>
<dbReference type="EMBL" id="CP022423">
    <property type="protein sequence ID" value="ASM75888.1"/>
    <property type="molecule type" value="Genomic_DNA"/>
</dbReference>
<dbReference type="KEGG" id="vff:VITFI_CDS0109"/>
<accession>A0A221KET5</accession>
<keyword evidence="7" id="KW-1185">Reference proteome</keyword>
<evidence type="ECO:0000256" key="2">
    <source>
        <dbReference type="SAM" id="SignalP"/>
    </source>
</evidence>
<dbReference type="EMBL" id="CP022423">
    <property type="protein sequence ID" value="ASM76837.1"/>
    <property type="molecule type" value="Genomic_DNA"/>
</dbReference>
<sequence length="379" mass="39993">MAMRYLLALLSSTLALSGSADTSQVQVLPFGEFAARDGRPGPGKTWKLTDAQGRALAAKLNATAAKTPLVIDYEHQTLQAEENGKPAPAAGWMKAFAWRDRQGLWATTDWTEAAKGYIAAREYLYISPVLRYDPATGDVVGLEMAALTNYPALLGMAAVEARLRAQLHPQEPTDMDLLKLLQALFNLPQATAEQMHSHITTLKAKAEQDAATATAAAALKTALTQLKTDLGLPTEGDITAPLAALKTKLNGGTGDAAGMEALRGMLATTQSELATLKASAQQRELDELLAAAIPTKFVPAMRAALEKLGKTDIAQLRAMVEAQPAMNAPLLDGQNGGKSPPPGDPNAELNATELGVCRAMGLTPEAYKKQKVAMAAANA</sequence>
<dbReference type="KEGG" id="vff:VITFI_CDS1535"/>
<dbReference type="InterPro" id="IPR012106">
    <property type="entry name" value="Phage_Mu_Gp1"/>
</dbReference>
<evidence type="ECO:0000313" key="5">
    <source>
        <dbReference type="EMBL" id="ASM76837.1"/>
    </source>
</evidence>
<dbReference type="PIRSF" id="PIRSF016624">
    <property type="entry name" value="Mu_prophg_I"/>
    <property type="match status" value="1"/>
</dbReference>
<dbReference type="KEGG" id="vff:VITFI_CDS0659"/>
<feature type="region of interest" description="Disordered" evidence="1">
    <location>
        <begin position="328"/>
        <end position="349"/>
    </location>
</feature>
<dbReference type="KEGG" id="vff:VITFI_CDS1059"/>
<gene>
    <name evidence="3" type="ORF">VITFI_CDS0109</name>
    <name evidence="4" type="ORF">VITFI_CDS0659</name>
    <name evidence="5" type="ORF">VITFI_CDS1059</name>
    <name evidence="6" type="ORF">VITFI_CDS1535</name>
</gene>
<evidence type="ECO:0000313" key="3">
    <source>
        <dbReference type="EMBL" id="ASM75888.1"/>
    </source>
</evidence>
<proteinExistence type="predicted"/>
<evidence type="ECO:0000313" key="6">
    <source>
        <dbReference type="EMBL" id="ASM77313.1"/>
    </source>
</evidence>
<organism evidence="6 7">
    <name type="scientific">Vitreoscilla filiformis</name>
    <dbReference type="NCBI Taxonomy" id="63"/>
    <lineage>
        <taxon>Bacteria</taxon>
        <taxon>Pseudomonadati</taxon>
        <taxon>Pseudomonadota</taxon>
        <taxon>Betaproteobacteria</taxon>
        <taxon>Neisseriales</taxon>
        <taxon>Neisseriaceae</taxon>
        <taxon>Vitreoscilla</taxon>
    </lineage>
</organism>
<feature type="signal peptide" evidence="2">
    <location>
        <begin position="1"/>
        <end position="20"/>
    </location>
</feature>
<dbReference type="Pfam" id="PF10123">
    <property type="entry name" value="Mu-like_Pro"/>
    <property type="match status" value="1"/>
</dbReference>
<evidence type="ECO:0000313" key="4">
    <source>
        <dbReference type="EMBL" id="ASM76438.1"/>
    </source>
</evidence>
<dbReference type="EMBL" id="CP022423">
    <property type="protein sequence ID" value="ASM76438.1"/>
    <property type="molecule type" value="Genomic_DNA"/>
</dbReference>
<dbReference type="Proteomes" id="UP000199729">
    <property type="component" value="Chromosome"/>
</dbReference>
<reference evidence="6 7" key="1">
    <citation type="submission" date="2017-07" db="EMBL/GenBank/DDBJ databases">
        <title>Complete Genome Sequence of the cosmetic ferment Vitreoscilla filiformis (ATCC15551).</title>
        <authorList>
            <person name="Contreras S."/>
            <person name="Sagory-Zalkind P."/>
            <person name="Blanquart H."/>
            <person name="Iltis A."/>
            <person name="Morand S.C."/>
        </authorList>
    </citation>
    <scope>NUCLEOTIDE SEQUENCE [LARGE SCALE GENOMIC DNA]</scope>
    <source>
        <strain evidence="6 7">ATCC 15551</strain>
    </source>
</reference>
<evidence type="ECO:0000313" key="7">
    <source>
        <dbReference type="Proteomes" id="UP000199729"/>
    </source>
</evidence>
<protein>
    <submittedName>
        <fullName evidence="6">Uncharacterized protein</fullName>
    </submittedName>
</protein>
<feature type="chain" id="PRO_5011910481" evidence="2">
    <location>
        <begin position="21"/>
        <end position="379"/>
    </location>
</feature>
<keyword evidence="2" id="KW-0732">Signal</keyword>
<dbReference type="EMBL" id="CP022423">
    <property type="protein sequence ID" value="ASM77313.1"/>
    <property type="molecule type" value="Genomic_DNA"/>
</dbReference>